<feature type="transmembrane region" description="Helical" evidence="1">
    <location>
        <begin position="39"/>
        <end position="56"/>
    </location>
</feature>
<feature type="domain" description="YdbS-like PH" evidence="2">
    <location>
        <begin position="66"/>
        <end position="142"/>
    </location>
</feature>
<keyword evidence="4" id="KW-1185">Reference proteome</keyword>
<organism evidence="3 4">
    <name type="scientific">Heyndrickxia camelliae</name>
    <dbReference type="NCBI Taxonomy" id="1707093"/>
    <lineage>
        <taxon>Bacteria</taxon>
        <taxon>Bacillati</taxon>
        <taxon>Bacillota</taxon>
        <taxon>Bacilli</taxon>
        <taxon>Bacillales</taxon>
        <taxon>Bacillaceae</taxon>
        <taxon>Heyndrickxia</taxon>
    </lineage>
</organism>
<sequence length="156" mass="18438">MNKIDKKSKVIWNLESIQTFLMFFAGIGVIYFFFGDIKWVWKLLLIGLLYILYNLITDLISHHFAYKNSEYQLSDEILFIKNGGLIQYENTIPLNRIQHSDIEQSFYSRIFDLYALNIYTAGDSHTIEYIKKDVADDLKDKIIKIITKVTDEHEKE</sequence>
<accession>A0A2N3LFD4</accession>
<dbReference type="OrthoDB" id="2195155at2"/>
<evidence type="ECO:0000256" key="1">
    <source>
        <dbReference type="SAM" id="Phobius"/>
    </source>
</evidence>
<keyword evidence="1" id="KW-0472">Membrane</keyword>
<dbReference type="AlphaFoldDB" id="A0A2N3LFD4"/>
<evidence type="ECO:0000313" key="3">
    <source>
        <dbReference type="EMBL" id="PKR83309.1"/>
    </source>
</evidence>
<dbReference type="Proteomes" id="UP000233440">
    <property type="component" value="Unassembled WGS sequence"/>
</dbReference>
<evidence type="ECO:0000313" key="4">
    <source>
        <dbReference type="Proteomes" id="UP000233440"/>
    </source>
</evidence>
<dbReference type="Pfam" id="PF03703">
    <property type="entry name" value="bPH_2"/>
    <property type="match status" value="1"/>
</dbReference>
<keyword evidence="1" id="KW-1133">Transmembrane helix</keyword>
<feature type="transmembrane region" description="Helical" evidence="1">
    <location>
        <begin position="12"/>
        <end position="33"/>
    </location>
</feature>
<dbReference type="PANTHER" id="PTHR34473:SF2">
    <property type="entry name" value="UPF0699 TRANSMEMBRANE PROTEIN YDBT"/>
    <property type="match status" value="1"/>
</dbReference>
<reference evidence="3 4" key="1">
    <citation type="submission" date="2017-11" db="EMBL/GenBank/DDBJ databases">
        <title>Bacillus camelliae sp. nov., isolated from pu'er tea.</title>
        <authorList>
            <person name="Niu L."/>
        </authorList>
    </citation>
    <scope>NUCLEOTIDE SEQUENCE [LARGE SCALE GENOMIC DNA]</scope>
    <source>
        <strain evidence="3 4">7578-1</strain>
    </source>
</reference>
<keyword evidence="1" id="KW-0812">Transmembrane</keyword>
<dbReference type="RefSeq" id="WP_101356004.1">
    <property type="nucleotide sequence ID" value="NZ_PIQO01000020.1"/>
</dbReference>
<gene>
    <name evidence="3" type="ORF">CWO92_20130</name>
</gene>
<dbReference type="PANTHER" id="PTHR34473">
    <property type="entry name" value="UPF0699 TRANSMEMBRANE PROTEIN YDBS"/>
    <property type="match status" value="1"/>
</dbReference>
<evidence type="ECO:0000259" key="2">
    <source>
        <dbReference type="Pfam" id="PF03703"/>
    </source>
</evidence>
<protein>
    <recommendedName>
        <fullName evidence="2">YdbS-like PH domain-containing protein</fullName>
    </recommendedName>
</protein>
<name>A0A2N3LFD4_9BACI</name>
<dbReference type="InterPro" id="IPR005182">
    <property type="entry name" value="YdbS-like_PH"/>
</dbReference>
<dbReference type="EMBL" id="PIQO01000020">
    <property type="protein sequence ID" value="PKR83309.1"/>
    <property type="molecule type" value="Genomic_DNA"/>
</dbReference>
<proteinExistence type="predicted"/>
<comment type="caution">
    <text evidence="3">The sequence shown here is derived from an EMBL/GenBank/DDBJ whole genome shotgun (WGS) entry which is preliminary data.</text>
</comment>